<organism evidence="10 11">
    <name type="scientific">Candidatus Campylobacter infans</name>
    <dbReference type="NCBI Taxonomy" id="2561898"/>
    <lineage>
        <taxon>Bacteria</taxon>
        <taxon>Pseudomonadati</taxon>
        <taxon>Campylobacterota</taxon>
        <taxon>Epsilonproteobacteria</taxon>
        <taxon>Campylobacterales</taxon>
        <taxon>Campylobacteraceae</taxon>
        <taxon>Campylobacter</taxon>
    </lineage>
</organism>
<dbReference type="GO" id="GO:0016787">
    <property type="term" value="F:hydrolase activity"/>
    <property type="evidence" value="ECO:0007669"/>
    <property type="project" value="UniProtKB-KW"/>
</dbReference>
<dbReference type="Proteomes" id="UP000509414">
    <property type="component" value="Chromosome"/>
</dbReference>
<evidence type="ECO:0000256" key="4">
    <source>
        <dbReference type="ARBA" id="ARBA00022723"/>
    </source>
</evidence>
<dbReference type="GO" id="GO:0043571">
    <property type="term" value="P:maintenance of CRISPR repeat elements"/>
    <property type="evidence" value="ECO:0007669"/>
    <property type="project" value="UniProtKB-UniRule"/>
</dbReference>
<dbReference type="InterPro" id="IPR021127">
    <property type="entry name" value="CRISPR_associated_Cas2"/>
</dbReference>
<feature type="binding site" evidence="9">
    <location>
        <position position="8"/>
    </location>
    <ligand>
        <name>Mg(2+)</name>
        <dbReference type="ChEBI" id="CHEBI:18420"/>
        <note>catalytic</note>
    </ligand>
</feature>
<keyword evidence="4 9" id="KW-0479">Metal-binding</keyword>
<protein>
    <recommendedName>
        <fullName evidence="9">CRISPR-associated endoribonuclease Cas2</fullName>
        <ecNumber evidence="9">3.1.-.-</ecNumber>
    </recommendedName>
</protein>
<evidence type="ECO:0000256" key="2">
    <source>
        <dbReference type="ARBA" id="ARBA00009959"/>
    </source>
</evidence>
<keyword evidence="3 9" id="KW-0540">Nuclease</keyword>
<evidence type="ECO:0000313" key="10">
    <source>
        <dbReference type="EMBL" id="QLI05440.1"/>
    </source>
</evidence>
<dbReference type="Gene3D" id="3.30.70.240">
    <property type="match status" value="1"/>
</dbReference>
<dbReference type="EC" id="3.1.-.-" evidence="9"/>
<accession>A0A7H9CH60</accession>
<keyword evidence="11" id="KW-1185">Reference proteome</keyword>
<dbReference type="NCBIfam" id="TIGR01573">
    <property type="entry name" value="cas2"/>
    <property type="match status" value="1"/>
</dbReference>
<dbReference type="Pfam" id="PF09827">
    <property type="entry name" value="CRISPR_Cas2"/>
    <property type="match status" value="1"/>
</dbReference>
<evidence type="ECO:0000256" key="3">
    <source>
        <dbReference type="ARBA" id="ARBA00022722"/>
    </source>
</evidence>
<evidence type="ECO:0000256" key="5">
    <source>
        <dbReference type="ARBA" id="ARBA00022759"/>
    </source>
</evidence>
<gene>
    <name evidence="9 10" type="primary">cas2</name>
    <name evidence="10" type="ORF">CINF_0935</name>
</gene>
<dbReference type="AlphaFoldDB" id="A0A7H9CH60"/>
<dbReference type="RefSeq" id="WP_178695418.1">
    <property type="nucleotide sequence ID" value="NZ_CP049075.1"/>
</dbReference>
<dbReference type="PANTHER" id="PTHR34405">
    <property type="entry name" value="CRISPR-ASSOCIATED ENDORIBONUCLEASE CAS2"/>
    <property type="match status" value="1"/>
</dbReference>
<evidence type="ECO:0000256" key="1">
    <source>
        <dbReference type="ARBA" id="ARBA00001946"/>
    </source>
</evidence>
<sequence length="89" mass="10350">MQYLIAYDIENTKNRTKLFEKLKDFGLKPVQKSLFYGELSNAEKLSVKIFLKKYCLDGDKAIITAASLKIEDTLGYEKDDFTKKEFEIL</sequence>
<comment type="cofactor">
    <cofactor evidence="1 9">
        <name>Mg(2+)</name>
        <dbReference type="ChEBI" id="CHEBI:18420"/>
    </cofactor>
</comment>
<keyword evidence="7 9" id="KW-0460">Magnesium</keyword>
<evidence type="ECO:0000256" key="8">
    <source>
        <dbReference type="ARBA" id="ARBA00023118"/>
    </source>
</evidence>
<keyword evidence="5 9" id="KW-0255">Endonuclease</keyword>
<comment type="subunit">
    <text evidence="9">Homodimer, forms a heterotetramer with a Cas1 homodimer.</text>
</comment>
<dbReference type="HAMAP" id="MF_01471">
    <property type="entry name" value="Cas2"/>
    <property type="match status" value="1"/>
</dbReference>
<dbReference type="CDD" id="cd09725">
    <property type="entry name" value="Cas2_I_II_III"/>
    <property type="match status" value="1"/>
</dbReference>
<evidence type="ECO:0000256" key="7">
    <source>
        <dbReference type="ARBA" id="ARBA00022842"/>
    </source>
</evidence>
<comment type="function">
    <text evidence="9">CRISPR (clustered regularly interspaced short palindromic repeat), is an adaptive immune system that provides protection against mobile genetic elements (viruses, transposable elements and conjugative plasmids). CRISPR clusters contain sequences complementary to antecedent mobile elements and target invading nucleic acids. CRISPR clusters are transcribed and processed into CRISPR RNA (crRNA). Functions as a ssRNA-specific endoribonuclease. Involved in the integration of spacer DNA into the CRISPR cassette.</text>
</comment>
<keyword evidence="6 9" id="KW-0378">Hydrolase</keyword>
<comment type="similarity">
    <text evidence="2 9">Belongs to the CRISPR-associated endoribonuclease Cas2 protein family.</text>
</comment>
<dbReference type="KEGG" id="cinf:CINF_0935"/>
<dbReference type="GO" id="GO:0004521">
    <property type="term" value="F:RNA endonuclease activity"/>
    <property type="evidence" value="ECO:0007669"/>
    <property type="project" value="InterPro"/>
</dbReference>
<dbReference type="GO" id="GO:0051607">
    <property type="term" value="P:defense response to virus"/>
    <property type="evidence" value="ECO:0007669"/>
    <property type="project" value="UniProtKB-UniRule"/>
</dbReference>
<dbReference type="EMBL" id="CP049075">
    <property type="protein sequence ID" value="QLI05440.1"/>
    <property type="molecule type" value="Genomic_DNA"/>
</dbReference>
<dbReference type="InterPro" id="IPR019199">
    <property type="entry name" value="Virulence_VapD/CRISPR_Cas2"/>
</dbReference>
<dbReference type="PANTHER" id="PTHR34405:SF3">
    <property type="entry name" value="CRISPR-ASSOCIATED ENDORIBONUCLEASE CAS2 3"/>
    <property type="match status" value="1"/>
</dbReference>
<reference evidence="10 11" key="1">
    <citation type="submission" date="2020-02" db="EMBL/GenBank/DDBJ databases">
        <title>Complete genome sequence of the novel Campylobacter species Candidatus Campylobacter infans.</title>
        <authorList>
            <person name="Duim B."/>
            <person name="Zomer A."/>
            <person name="van der Graaf L."/>
            <person name="Wagenaar J."/>
        </authorList>
    </citation>
    <scope>NUCLEOTIDE SEQUENCE [LARGE SCALE GENOMIC DNA]</scope>
    <source>
        <strain evidence="10 11">19S00001</strain>
    </source>
</reference>
<dbReference type="SUPFAM" id="SSF143430">
    <property type="entry name" value="TTP0101/SSO1404-like"/>
    <property type="match status" value="1"/>
</dbReference>
<name>A0A7H9CH60_9BACT</name>
<dbReference type="GO" id="GO:0046872">
    <property type="term" value="F:metal ion binding"/>
    <property type="evidence" value="ECO:0007669"/>
    <property type="project" value="UniProtKB-UniRule"/>
</dbReference>
<evidence type="ECO:0000313" key="11">
    <source>
        <dbReference type="Proteomes" id="UP000509414"/>
    </source>
</evidence>
<proteinExistence type="inferred from homology"/>
<evidence type="ECO:0000256" key="9">
    <source>
        <dbReference type="HAMAP-Rule" id="MF_01471"/>
    </source>
</evidence>
<evidence type="ECO:0000256" key="6">
    <source>
        <dbReference type="ARBA" id="ARBA00022801"/>
    </source>
</evidence>
<keyword evidence="8 9" id="KW-0051">Antiviral defense</keyword>